<dbReference type="InterPro" id="IPR052204">
    <property type="entry name" value="PpiC/parvulin_rotamase"/>
</dbReference>
<evidence type="ECO:0000313" key="2">
    <source>
        <dbReference type="EMBL" id="MFC5453243.1"/>
    </source>
</evidence>
<dbReference type="PANTHER" id="PTHR43629:SF2">
    <property type="entry name" value="RHODANESE-LIKE_PPIC DOMAIN-CONTAINING PROTEIN 12, CHLOROPLASTIC"/>
    <property type="match status" value="1"/>
</dbReference>
<gene>
    <name evidence="2" type="ORF">ACFQDI_00110</name>
</gene>
<dbReference type="SMART" id="SM00450">
    <property type="entry name" value="RHOD"/>
    <property type="match status" value="1"/>
</dbReference>
<dbReference type="SUPFAM" id="SSF52821">
    <property type="entry name" value="Rhodanese/Cell cycle control phosphatase"/>
    <property type="match status" value="1"/>
</dbReference>
<keyword evidence="3" id="KW-1185">Reference proteome</keyword>
<proteinExistence type="predicted"/>
<feature type="domain" description="Rhodanese" evidence="1">
    <location>
        <begin position="22"/>
        <end position="112"/>
    </location>
</feature>
<accession>A0ABW0KID2</accession>
<evidence type="ECO:0000259" key="1">
    <source>
        <dbReference type="PROSITE" id="PS50206"/>
    </source>
</evidence>
<dbReference type="InterPro" id="IPR036873">
    <property type="entry name" value="Rhodanese-like_dom_sf"/>
</dbReference>
<dbReference type="Gene3D" id="3.40.250.10">
    <property type="entry name" value="Rhodanese-like domain"/>
    <property type="match status" value="1"/>
</dbReference>
<dbReference type="PROSITE" id="PS50206">
    <property type="entry name" value="RHODANESE_3"/>
    <property type="match status" value="1"/>
</dbReference>
<dbReference type="InterPro" id="IPR001763">
    <property type="entry name" value="Rhodanese-like_dom"/>
</dbReference>
<protein>
    <submittedName>
        <fullName evidence="2">Rhodanese-like domain-containing protein</fullName>
    </submittedName>
</protein>
<dbReference type="RefSeq" id="WP_377162120.1">
    <property type="nucleotide sequence ID" value="NZ_JBHSMQ010000001.1"/>
</dbReference>
<organism evidence="2 3">
    <name type="scientific">Prosthecobacter fluviatilis</name>
    <dbReference type="NCBI Taxonomy" id="445931"/>
    <lineage>
        <taxon>Bacteria</taxon>
        <taxon>Pseudomonadati</taxon>
        <taxon>Verrucomicrobiota</taxon>
        <taxon>Verrucomicrobiia</taxon>
        <taxon>Verrucomicrobiales</taxon>
        <taxon>Verrucomicrobiaceae</taxon>
        <taxon>Prosthecobacter</taxon>
    </lineage>
</organism>
<dbReference type="PANTHER" id="PTHR43629">
    <property type="entry name" value="PEPTIDYL-PROLYL CIS-TRANS ISOMERASE"/>
    <property type="match status" value="1"/>
</dbReference>
<sequence length="114" mass="13012">MTPETPLEIEPADVSTLLQSPGGHPFRLIDCREESEWQICRLPQAQLVPLSRFGELAPQLFTDPGEHIIIYCHHGMRSMRATEFLRQLGIHRTQSMRGGIEAWSDEVDPSTPRY</sequence>
<evidence type="ECO:0000313" key="3">
    <source>
        <dbReference type="Proteomes" id="UP001596052"/>
    </source>
</evidence>
<dbReference type="Proteomes" id="UP001596052">
    <property type="component" value="Unassembled WGS sequence"/>
</dbReference>
<comment type="caution">
    <text evidence="2">The sequence shown here is derived from an EMBL/GenBank/DDBJ whole genome shotgun (WGS) entry which is preliminary data.</text>
</comment>
<name>A0ABW0KID2_9BACT</name>
<dbReference type="EMBL" id="JBHSMQ010000001">
    <property type="protein sequence ID" value="MFC5453243.1"/>
    <property type="molecule type" value="Genomic_DNA"/>
</dbReference>
<reference evidence="3" key="1">
    <citation type="journal article" date="2019" name="Int. J. Syst. Evol. Microbiol.">
        <title>The Global Catalogue of Microorganisms (GCM) 10K type strain sequencing project: providing services to taxonomists for standard genome sequencing and annotation.</title>
        <authorList>
            <consortium name="The Broad Institute Genomics Platform"/>
            <consortium name="The Broad Institute Genome Sequencing Center for Infectious Disease"/>
            <person name="Wu L."/>
            <person name="Ma J."/>
        </authorList>
    </citation>
    <scope>NUCLEOTIDE SEQUENCE [LARGE SCALE GENOMIC DNA]</scope>
    <source>
        <strain evidence="3">CGMCC 4.1469</strain>
    </source>
</reference>
<dbReference type="Pfam" id="PF00581">
    <property type="entry name" value="Rhodanese"/>
    <property type="match status" value="1"/>
</dbReference>